<evidence type="ECO:0000259" key="5">
    <source>
        <dbReference type="PROSITE" id="PS50949"/>
    </source>
</evidence>
<dbReference type="Pfam" id="PF13671">
    <property type="entry name" value="AAA_33"/>
    <property type="match status" value="1"/>
</dbReference>
<dbReference type="SUPFAM" id="SSF52540">
    <property type="entry name" value="P-loop containing nucleoside triphosphate hydrolases"/>
    <property type="match status" value="1"/>
</dbReference>
<dbReference type="InterPro" id="IPR027417">
    <property type="entry name" value="P-loop_NTPase"/>
</dbReference>
<dbReference type="InterPro" id="IPR000524">
    <property type="entry name" value="Tscrpt_reg_HTH_GntR"/>
</dbReference>
<keyword evidence="3" id="KW-0238">DNA-binding</keyword>
<keyword evidence="4" id="KW-0804">Transcription</keyword>
<dbReference type="Gene3D" id="3.40.50.300">
    <property type="entry name" value="P-loop containing nucleotide triphosphate hydrolases"/>
    <property type="match status" value="1"/>
</dbReference>
<dbReference type="InterPro" id="IPR036388">
    <property type="entry name" value="WH-like_DNA-bd_sf"/>
</dbReference>
<keyword evidence="1" id="KW-0663">Pyridoxal phosphate</keyword>
<gene>
    <name evidence="6" type="ORF">NWFMUON74_17770</name>
</gene>
<dbReference type="GO" id="GO:0003700">
    <property type="term" value="F:DNA-binding transcription factor activity"/>
    <property type="evidence" value="ECO:0007669"/>
    <property type="project" value="InterPro"/>
</dbReference>
<evidence type="ECO:0000256" key="2">
    <source>
        <dbReference type="ARBA" id="ARBA00023015"/>
    </source>
</evidence>
<dbReference type="EMBL" id="AP023396">
    <property type="protein sequence ID" value="BCK54005.1"/>
    <property type="molecule type" value="Genomic_DNA"/>
</dbReference>
<dbReference type="PANTHER" id="PTHR46577">
    <property type="entry name" value="HTH-TYPE TRANSCRIPTIONAL REGULATORY PROTEIN GABR"/>
    <property type="match status" value="1"/>
</dbReference>
<dbReference type="Pfam" id="PF00392">
    <property type="entry name" value="GntR"/>
    <property type="match status" value="1"/>
</dbReference>
<evidence type="ECO:0000313" key="6">
    <source>
        <dbReference type="EMBL" id="BCK54005.1"/>
    </source>
</evidence>
<dbReference type="PROSITE" id="PS50949">
    <property type="entry name" value="HTH_GNTR"/>
    <property type="match status" value="1"/>
</dbReference>
<dbReference type="SUPFAM" id="SSF46785">
    <property type="entry name" value="Winged helix' DNA-binding domain"/>
    <property type="match status" value="1"/>
</dbReference>
<dbReference type="SMART" id="SM00345">
    <property type="entry name" value="HTH_GNTR"/>
    <property type="match status" value="1"/>
</dbReference>
<dbReference type="PRINTS" id="PR00035">
    <property type="entry name" value="HTHGNTR"/>
</dbReference>
<dbReference type="InterPro" id="IPR051446">
    <property type="entry name" value="HTH_trans_reg/aminotransferase"/>
</dbReference>
<dbReference type="RefSeq" id="WP_187687332.1">
    <property type="nucleotide sequence ID" value="NZ_AP023396.1"/>
</dbReference>
<feature type="domain" description="HTH gntR-type" evidence="5">
    <location>
        <begin position="10"/>
        <end position="78"/>
    </location>
</feature>
<organism evidence="6 7">
    <name type="scientific">Nocardia wallacei</name>
    <dbReference type="NCBI Taxonomy" id="480035"/>
    <lineage>
        <taxon>Bacteria</taxon>
        <taxon>Bacillati</taxon>
        <taxon>Actinomycetota</taxon>
        <taxon>Actinomycetes</taxon>
        <taxon>Mycobacteriales</taxon>
        <taxon>Nocardiaceae</taxon>
        <taxon>Nocardia</taxon>
    </lineage>
</organism>
<dbReference type="CDD" id="cd07377">
    <property type="entry name" value="WHTH_GntR"/>
    <property type="match status" value="1"/>
</dbReference>
<dbReference type="Proteomes" id="UP000516173">
    <property type="component" value="Chromosome"/>
</dbReference>
<reference evidence="6 7" key="1">
    <citation type="submission" date="2020-08" db="EMBL/GenBank/DDBJ databases">
        <title>Genome Sequencing of Nocardia wallacei strain FMUON74 and assembly.</title>
        <authorList>
            <person name="Toyokawa M."/>
            <person name="Uesaka K."/>
        </authorList>
    </citation>
    <scope>NUCLEOTIDE SEQUENCE [LARGE SCALE GENOMIC DNA]</scope>
    <source>
        <strain evidence="6 7">FMUON74</strain>
    </source>
</reference>
<dbReference type="GeneID" id="80346352"/>
<dbReference type="KEGG" id="nwl:NWFMUON74_17770"/>
<evidence type="ECO:0000256" key="3">
    <source>
        <dbReference type="ARBA" id="ARBA00023125"/>
    </source>
</evidence>
<keyword evidence="2" id="KW-0805">Transcription regulation</keyword>
<name>A0A7G1KFX3_9NOCA</name>
<protein>
    <recommendedName>
        <fullName evidence="5">HTH gntR-type domain-containing protein</fullName>
    </recommendedName>
</protein>
<dbReference type="GO" id="GO:0003677">
    <property type="term" value="F:DNA binding"/>
    <property type="evidence" value="ECO:0007669"/>
    <property type="project" value="UniProtKB-KW"/>
</dbReference>
<sequence>MPETSRQRPLPAHLRIAQAIRNDIESGRLRDGQRLPSTRALADEWQASQLTITKAMEQLAADGYVASRDRSGRIVTTPTAVSLSLTHPVRPVRPRAVYVGGYPGSGKSEFARTLARETGWAILDKDTIARPIIEPALEDLGSTIDDRESDIYLSRIRPREYEALAAVVQDNLEVGNSAIASAPYLREFIDQSWLERIIARAETESADATFVWVRCSLESMLMYLRRRGAARDAWKLANWETYSASLNLDLRPLVPHVVIDNDPDSPPLRKQAQALIESFRRETTER</sequence>
<dbReference type="Gene3D" id="1.10.10.10">
    <property type="entry name" value="Winged helix-like DNA-binding domain superfamily/Winged helix DNA-binding domain"/>
    <property type="match status" value="1"/>
</dbReference>
<dbReference type="AlphaFoldDB" id="A0A7G1KFX3"/>
<accession>A0A7G1KFX3</accession>
<evidence type="ECO:0000256" key="1">
    <source>
        <dbReference type="ARBA" id="ARBA00022898"/>
    </source>
</evidence>
<evidence type="ECO:0000256" key="4">
    <source>
        <dbReference type="ARBA" id="ARBA00023163"/>
    </source>
</evidence>
<keyword evidence="7" id="KW-1185">Reference proteome</keyword>
<dbReference type="PANTHER" id="PTHR46577:SF1">
    <property type="entry name" value="HTH-TYPE TRANSCRIPTIONAL REGULATORY PROTEIN GABR"/>
    <property type="match status" value="1"/>
</dbReference>
<evidence type="ECO:0000313" key="7">
    <source>
        <dbReference type="Proteomes" id="UP000516173"/>
    </source>
</evidence>
<proteinExistence type="predicted"/>
<dbReference type="InterPro" id="IPR036390">
    <property type="entry name" value="WH_DNA-bd_sf"/>
</dbReference>